<dbReference type="AlphaFoldDB" id="A0A1M7MIG3"/>
<keyword evidence="2" id="KW-0456">Lyase</keyword>
<sequence>MEAVIYICHGSRLQKAKIESYALIDKVKKGVDIPLQETCFLELQEPTLSETVHKVIEKGATNVIIMPILLLTAGHAKKDIPNIIDKEKDKYPDVDFIYGRAIEVDYKMVEILIDRISTCTSEVEEYDLLLVGRGSSDRSAVEDTERIVHLLKEYYPNNKIEKCFLAASEPKFEALLLEKVKDNKSVLILPYLLFTGLLDKGIKEFIEQFELQKDQKLLLADYLGHHPNVTEVLISRVAEARKEANSDAAMVKRSS</sequence>
<dbReference type="Pfam" id="PF01903">
    <property type="entry name" value="CbiX"/>
    <property type="match status" value="2"/>
</dbReference>
<dbReference type="CDD" id="cd03416">
    <property type="entry name" value="CbiX_SirB_N"/>
    <property type="match status" value="1"/>
</dbReference>
<dbReference type="GO" id="GO:0016829">
    <property type="term" value="F:lyase activity"/>
    <property type="evidence" value="ECO:0007669"/>
    <property type="project" value="UniProtKB-KW"/>
</dbReference>
<evidence type="ECO:0000256" key="1">
    <source>
        <dbReference type="ARBA" id="ARBA00022723"/>
    </source>
</evidence>
<reference evidence="3 4" key="1">
    <citation type="submission" date="2016-11" db="EMBL/GenBank/DDBJ databases">
        <authorList>
            <person name="Jaros S."/>
            <person name="Januszkiewicz K."/>
            <person name="Wedrychowicz H."/>
        </authorList>
    </citation>
    <scope>NUCLEOTIDE SEQUENCE [LARGE SCALE GENOMIC DNA]</scope>
    <source>
        <strain evidence="3 4">CGMCC 1.10681</strain>
    </source>
</reference>
<dbReference type="OrthoDB" id="9797895at2"/>
<keyword evidence="1" id="KW-0479">Metal-binding</keyword>
<gene>
    <name evidence="3" type="ORF">SAMN05216179_1217</name>
</gene>
<dbReference type="Gene3D" id="3.40.50.1400">
    <property type="match status" value="2"/>
</dbReference>
<evidence type="ECO:0000313" key="4">
    <source>
        <dbReference type="Proteomes" id="UP000184184"/>
    </source>
</evidence>
<evidence type="ECO:0000313" key="3">
    <source>
        <dbReference type="EMBL" id="SHM90251.1"/>
    </source>
</evidence>
<dbReference type="STRING" id="1027249.SAMN05216179_1217"/>
<dbReference type="SUPFAM" id="SSF53800">
    <property type="entry name" value="Chelatase"/>
    <property type="match status" value="1"/>
</dbReference>
<dbReference type="InterPro" id="IPR002762">
    <property type="entry name" value="CbiX-like"/>
</dbReference>
<proteinExistence type="predicted"/>
<dbReference type="EMBL" id="FRCZ01000002">
    <property type="protein sequence ID" value="SHM90251.1"/>
    <property type="molecule type" value="Genomic_DNA"/>
</dbReference>
<organism evidence="3 4">
    <name type="scientific">Gracilibacillus kekensis</name>
    <dbReference type="NCBI Taxonomy" id="1027249"/>
    <lineage>
        <taxon>Bacteria</taxon>
        <taxon>Bacillati</taxon>
        <taxon>Bacillota</taxon>
        <taxon>Bacilli</taxon>
        <taxon>Bacillales</taxon>
        <taxon>Bacillaceae</taxon>
        <taxon>Gracilibacillus</taxon>
    </lineage>
</organism>
<name>A0A1M7MIG3_9BACI</name>
<dbReference type="RefSeq" id="WP_073200721.1">
    <property type="nucleotide sequence ID" value="NZ_FRCZ01000002.1"/>
</dbReference>
<dbReference type="GO" id="GO:0046872">
    <property type="term" value="F:metal ion binding"/>
    <property type="evidence" value="ECO:0007669"/>
    <property type="project" value="UniProtKB-KW"/>
</dbReference>
<dbReference type="Proteomes" id="UP000184184">
    <property type="component" value="Unassembled WGS sequence"/>
</dbReference>
<accession>A0A1M7MIG3</accession>
<dbReference type="PANTHER" id="PTHR33542:SF3">
    <property type="entry name" value="SIROHYDROCHLORIN FERROCHELATASE, CHLOROPLASTIC"/>
    <property type="match status" value="1"/>
</dbReference>
<dbReference type="PANTHER" id="PTHR33542">
    <property type="entry name" value="SIROHYDROCHLORIN FERROCHELATASE, CHLOROPLASTIC"/>
    <property type="match status" value="1"/>
</dbReference>
<keyword evidence="4" id="KW-1185">Reference proteome</keyword>
<dbReference type="InterPro" id="IPR050963">
    <property type="entry name" value="Sirohydro_Cobaltochel/CbiX"/>
</dbReference>
<evidence type="ECO:0000256" key="2">
    <source>
        <dbReference type="ARBA" id="ARBA00023239"/>
    </source>
</evidence>
<dbReference type="CDD" id="cd03414">
    <property type="entry name" value="CbiX_SirB_C"/>
    <property type="match status" value="1"/>
</dbReference>
<protein>
    <submittedName>
        <fullName evidence="3">Sirohydrochlorin ferrochelatase</fullName>
    </submittedName>
</protein>